<dbReference type="InterPro" id="IPR002126">
    <property type="entry name" value="Cadherin-like_dom"/>
</dbReference>
<organism evidence="8 9">
    <name type="scientific">Cavia porcellus</name>
    <name type="common">Guinea pig</name>
    <dbReference type="NCBI Taxonomy" id="10141"/>
    <lineage>
        <taxon>Eukaryota</taxon>
        <taxon>Metazoa</taxon>
        <taxon>Chordata</taxon>
        <taxon>Craniata</taxon>
        <taxon>Vertebrata</taxon>
        <taxon>Euteleostomi</taxon>
        <taxon>Mammalia</taxon>
        <taxon>Eutheria</taxon>
        <taxon>Euarchontoglires</taxon>
        <taxon>Glires</taxon>
        <taxon>Rodentia</taxon>
        <taxon>Hystricomorpha</taxon>
        <taxon>Caviidae</taxon>
        <taxon>Cavia</taxon>
    </lineage>
</organism>
<dbReference type="PROSITE" id="PS50268">
    <property type="entry name" value="CADHERIN_2"/>
    <property type="match status" value="1"/>
</dbReference>
<feature type="domain" description="Cadherin" evidence="7">
    <location>
        <begin position="6"/>
        <end position="104"/>
    </location>
</feature>
<dbReference type="VEuPathDB" id="HostDB:ENSCPOG00000030349"/>
<dbReference type="GO" id="GO:0005509">
    <property type="term" value="F:calcium ion binding"/>
    <property type="evidence" value="ECO:0007669"/>
    <property type="project" value="UniProtKB-UniRule"/>
</dbReference>
<dbReference type="Proteomes" id="UP000005447">
    <property type="component" value="Unassembled WGS sequence"/>
</dbReference>
<dbReference type="GO" id="GO:0005886">
    <property type="term" value="C:plasma membrane"/>
    <property type="evidence" value="ECO:0007669"/>
    <property type="project" value="TreeGrafter"/>
</dbReference>
<keyword evidence="5" id="KW-0325">Glycoprotein</keyword>
<comment type="subcellular location">
    <subcellularLocation>
        <location evidence="1">Membrane</location>
        <topology evidence="1">Single-pass membrane protein</topology>
    </subcellularLocation>
</comment>
<keyword evidence="9" id="KW-1185">Reference proteome</keyword>
<dbReference type="Pfam" id="PF00028">
    <property type="entry name" value="Cadherin"/>
    <property type="match status" value="1"/>
</dbReference>
<keyword evidence="4" id="KW-0472">Membrane</keyword>
<dbReference type="Bgee" id="ENSCPOG00000030349">
    <property type="expression patterns" value="Expressed in cerebellum and 10 other cell types or tissues"/>
</dbReference>
<reference evidence="9" key="1">
    <citation type="journal article" date="2011" name="Nature">
        <title>A high-resolution map of human evolutionary constraint using 29 mammals.</title>
        <authorList>
            <person name="Lindblad-Toh K."/>
            <person name="Garber M."/>
            <person name="Zuk O."/>
            <person name="Lin M.F."/>
            <person name="Parker B.J."/>
            <person name="Washietl S."/>
            <person name="Kheradpour P."/>
            <person name="Ernst J."/>
            <person name="Jordan G."/>
            <person name="Mauceli E."/>
            <person name="Ward L.D."/>
            <person name="Lowe C.B."/>
            <person name="Holloway A.K."/>
            <person name="Clamp M."/>
            <person name="Gnerre S."/>
            <person name="Alfoldi J."/>
            <person name="Beal K."/>
            <person name="Chang J."/>
            <person name="Clawson H."/>
            <person name="Cuff J."/>
            <person name="Di Palma F."/>
            <person name="Fitzgerald S."/>
            <person name="Flicek P."/>
            <person name="Guttman M."/>
            <person name="Hubisz M.J."/>
            <person name="Jaffe D.B."/>
            <person name="Jungreis I."/>
            <person name="Kent W.J."/>
            <person name="Kostka D."/>
            <person name="Lara M."/>
            <person name="Martins A.L."/>
            <person name="Massingham T."/>
            <person name="Moltke I."/>
            <person name="Raney B.J."/>
            <person name="Rasmussen M.D."/>
            <person name="Robinson J."/>
            <person name="Stark A."/>
            <person name="Vilella A.J."/>
            <person name="Wen J."/>
            <person name="Xie X."/>
            <person name="Zody M.C."/>
            <person name="Baldwin J."/>
            <person name="Bloom T."/>
            <person name="Chin C.W."/>
            <person name="Heiman D."/>
            <person name="Nicol R."/>
            <person name="Nusbaum C."/>
            <person name="Young S."/>
            <person name="Wilkinson J."/>
            <person name="Worley K.C."/>
            <person name="Kovar C.L."/>
            <person name="Muzny D.M."/>
            <person name="Gibbs R.A."/>
            <person name="Cree A."/>
            <person name="Dihn H.H."/>
            <person name="Fowler G."/>
            <person name="Jhangiani S."/>
            <person name="Joshi V."/>
            <person name="Lee S."/>
            <person name="Lewis L.R."/>
            <person name="Nazareth L.V."/>
            <person name="Okwuonu G."/>
            <person name="Santibanez J."/>
            <person name="Warren W.C."/>
            <person name="Mardis E.R."/>
            <person name="Weinstock G.M."/>
            <person name="Wilson R.K."/>
            <person name="Delehaunty K."/>
            <person name="Dooling D."/>
            <person name="Fronik C."/>
            <person name="Fulton L."/>
            <person name="Fulton B."/>
            <person name="Graves T."/>
            <person name="Minx P."/>
            <person name="Sodergren E."/>
            <person name="Birney E."/>
            <person name="Margulies E.H."/>
            <person name="Herrero J."/>
            <person name="Green E.D."/>
            <person name="Haussler D."/>
            <person name="Siepel A."/>
            <person name="Goldman N."/>
            <person name="Pollard K.S."/>
            <person name="Pedersen J.S."/>
            <person name="Lander E.S."/>
            <person name="Kellis M."/>
        </authorList>
    </citation>
    <scope>NUCLEOTIDE SEQUENCE [LARGE SCALE GENOMIC DNA]</scope>
    <source>
        <strain evidence="9">2N</strain>
    </source>
</reference>
<dbReference type="AlphaFoldDB" id="A0A286Y5N2"/>
<keyword evidence="6" id="KW-0106">Calcium</keyword>
<keyword evidence="2" id="KW-0812">Transmembrane</keyword>
<name>A0A286Y5N2_CAVPO</name>
<dbReference type="Gene3D" id="2.60.40.60">
    <property type="entry name" value="Cadherins"/>
    <property type="match status" value="1"/>
</dbReference>
<dbReference type="InterPro" id="IPR015919">
    <property type="entry name" value="Cadherin-like_sf"/>
</dbReference>
<dbReference type="GeneTree" id="ENSGT00940000161185"/>
<evidence type="ECO:0000313" key="9">
    <source>
        <dbReference type="Proteomes" id="UP000005447"/>
    </source>
</evidence>
<evidence type="ECO:0000256" key="5">
    <source>
        <dbReference type="ARBA" id="ARBA00023180"/>
    </source>
</evidence>
<evidence type="ECO:0000256" key="4">
    <source>
        <dbReference type="ARBA" id="ARBA00023136"/>
    </source>
</evidence>
<evidence type="ECO:0000259" key="7">
    <source>
        <dbReference type="PROSITE" id="PS50268"/>
    </source>
</evidence>
<evidence type="ECO:0000256" key="6">
    <source>
        <dbReference type="PROSITE-ProRule" id="PRU00043"/>
    </source>
</evidence>
<dbReference type="OMA" id="INCFIQD"/>
<proteinExistence type="predicted"/>
<evidence type="ECO:0000313" key="8">
    <source>
        <dbReference type="Ensembl" id="ENSCPOP00000032818.1"/>
    </source>
</evidence>
<reference evidence="8" key="3">
    <citation type="submission" date="2025-09" db="UniProtKB">
        <authorList>
            <consortium name="Ensembl"/>
        </authorList>
    </citation>
    <scope>IDENTIFICATION</scope>
    <source>
        <strain evidence="8">2N</strain>
    </source>
</reference>
<dbReference type="GO" id="GO:0007156">
    <property type="term" value="P:homophilic cell adhesion via plasma membrane adhesion molecules"/>
    <property type="evidence" value="ECO:0007669"/>
    <property type="project" value="InterPro"/>
</dbReference>
<keyword evidence="3" id="KW-1133">Transmembrane helix</keyword>
<evidence type="ECO:0000256" key="1">
    <source>
        <dbReference type="ARBA" id="ARBA00004167"/>
    </source>
</evidence>
<dbReference type="PANTHER" id="PTHR24028:SF90">
    <property type="entry name" value="PROTOCADHERIN BETA-5"/>
    <property type="match status" value="1"/>
</dbReference>
<dbReference type="FunFam" id="2.60.40.60:FF:000309">
    <property type="entry name" value="Protocadherin beta-8"/>
    <property type="match status" value="1"/>
</dbReference>
<protein>
    <recommendedName>
        <fullName evidence="7">Cadherin domain-containing protein</fullName>
    </recommendedName>
</protein>
<dbReference type="InterPro" id="IPR050174">
    <property type="entry name" value="Protocadherin/Cadherin-CA"/>
</dbReference>
<dbReference type="STRING" id="10141.ENSCPOP00000032818"/>
<evidence type="ECO:0000256" key="3">
    <source>
        <dbReference type="ARBA" id="ARBA00022989"/>
    </source>
</evidence>
<dbReference type="PANTHER" id="PTHR24028">
    <property type="entry name" value="CADHERIN-87A"/>
    <property type="match status" value="1"/>
</dbReference>
<sequence>METAPARTLHKSSIPENSPETVVAVFSVSDSDSGDNGKMICSIQNNLPFLLKHTFKNFYTLVTESPLDRETRAQYNITITVTDLGTPRLKTQHTITVLVSDVND</sequence>
<reference evidence="8" key="2">
    <citation type="submission" date="2025-08" db="UniProtKB">
        <authorList>
            <consortium name="Ensembl"/>
        </authorList>
    </citation>
    <scope>IDENTIFICATION</scope>
    <source>
        <strain evidence="8">2N</strain>
    </source>
</reference>
<dbReference type="CDD" id="cd11304">
    <property type="entry name" value="Cadherin_repeat"/>
    <property type="match status" value="1"/>
</dbReference>
<dbReference type="InParanoid" id="A0A286Y5N2"/>
<dbReference type="Ensembl" id="ENSCPOT00000032690.1">
    <property type="protein sequence ID" value="ENSCPOP00000032818.1"/>
    <property type="gene ID" value="ENSCPOG00000030349.1"/>
</dbReference>
<dbReference type="SUPFAM" id="SSF49313">
    <property type="entry name" value="Cadherin-like"/>
    <property type="match status" value="1"/>
</dbReference>
<accession>A0A286Y5N2</accession>
<evidence type="ECO:0000256" key="2">
    <source>
        <dbReference type="ARBA" id="ARBA00022692"/>
    </source>
</evidence>
<dbReference type="EMBL" id="AAKN02009920">
    <property type="status" value="NOT_ANNOTATED_CDS"/>
    <property type="molecule type" value="Genomic_DNA"/>
</dbReference>
<dbReference type="SMART" id="SM00112">
    <property type="entry name" value="CA"/>
    <property type="match status" value="1"/>
</dbReference>